<dbReference type="GO" id="GO:0004148">
    <property type="term" value="F:dihydrolipoyl dehydrogenase (NADH) activity"/>
    <property type="evidence" value="ECO:0007669"/>
    <property type="project" value="UniProtKB-EC"/>
</dbReference>
<dbReference type="PANTHER" id="PTHR22912">
    <property type="entry name" value="DISULFIDE OXIDOREDUCTASE"/>
    <property type="match status" value="1"/>
</dbReference>
<dbReference type="PRINTS" id="PR00411">
    <property type="entry name" value="PNDRDTASEI"/>
</dbReference>
<feature type="active site" description="Proton acceptor" evidence="11">
    <location>
        <position position="445"/>
    </location>
</feature>
<dbReference type="PANTHER" id="PTHR22912:SF151">
    <property type="entry name" value="DIHYDROLIPOYL DEHYDROGENASE, MITOCHONDRIAL"/>
    <property type="match status" value="1"/>
</dbReference>
<evidence type="ECO:0000256" key="2">
    <source>
        <dbReference type="ARBA" id="ARBA00012608"/>
    </source>
</evidence>
<dbReference type="SUPFAM" id="SSF55424">
    <property type="entry name" value="FAD/NAD-linked reductases, dimerisation (C-terminal) domain"/>
    <property type="match status" value="1"/>
</dbReference>
<keyword evidence="6 14" id="KW-0560">Oxidoreductase</keyword>
<dbReference type="InterPro" id="IPR006258">
    <property type="entry name" value="Lipoamide_DH"/>
</dbReference>
<feature type="binding site" evidence="12">
    <location>
        <position position="203"/>
    </location>
    <ligand>
        <name>NAD(+)</name>
        <dbReference type="ChEBI" id="CHEBI:57540"/>
    </ligand>
</feature>
<evidence type="ECO:0000256" key="5">
    <source>
        <dbReference type="ARBA" id="ARBA00022827"/>
    </source>
</evidence>
<dbReference type="Pfam" id="PF02852">
    <property type="entry name" value="Pyr_redox_dim"/>
    <property type="match status" value="1"/>
</dbReference>
<dbReference type="PIRSF" id="PIRSF000350">
    <property type="entry name" value="Mercury_reductase_MerA"/>
    <property type="match status" value="1"/>
</dbReference>
<dbReference type="PROSITE" id="PS00076">
    <property type="entry name" value="PYRIDINE_REDOX_1"/>
    <property type="match status" value="1"/>
</dbReference>
<keyword evidence="18" id="KW-1185">Reference proteome</keyword>
<comment type="catalytic activity">
    <reaction evidence="10 14">
        <text>N(6)-[(R)-dihydrolipoyl]-L-lysyl-[protein] + NAD(+) = N(6)-[(R)-lipoyl]-L-lysyl-[protein] + NADH + H(+)</text>
        <dbReference type="Rhea" id="RHEA:15045"/>
        <dbReference type="Rhea" id="RHEA-COMP:10474"/>
        <dbReference type="Rhea" id="RHEA-COMP:10475"/>
        <dbReference type="ChEBI" id="CHEBI:15378"/>
        <dbReference type="ChEBI" id="CHEBI:57540"/>
        <dbReference type="ChEBI" id="CHEBI:57945"/>
        <dbReference type="ChEBI" id="CHEBI:83099"/>
        <dbReference type="ChEBI" id="CHEBI:83100"/>
        <dbReference type="EC" id="1.8.1.4"/>
    </reaction>
</comment>
<accession>A0A9P1JP80</accession>
<dbReference type="RefSeq" id="WP_014239427.1">
    <property type="nucleotide sequence ID" value="NC_016617.1"/>
</dbReference>
<evidence type="ECO:0000256" key="9">
    <source>
        <dbReference type="ARBA" id="ARBA00023284"/>
    </source>
</evidence>
<dbReference type="AlphaFoldDB" id="A0A9P1JP80"/>
<dbReference type="InterPro" id="IPR001100">
    <property type="entry name" value="Pyr_nuc-diS_OxRdtase"/>
</dbReference>
<proteinExistence type="inferred from homology"/>
<evidence type="ECO:0000259" key="16">
    <source>
        <dbReference type="Pfam" id="PF07992"/>
    </source>
</evidence>
<evidence type="ECO:0000256" key="14">
    <source>
        <dbReference type="RuleBase" id="RU003692"/>
    </source>
</evidence>
<dbReference type="PRINTS" id="PR00368">
    <property type="entry name" value="FADPNR"/>
</dbReference>
<name>A0A9P1JP80_9PROT</name>
<dbReference type="SUPFAM" id="SSF51905">
    <property type="entry name" value="FAD/NAD(P)-binding domain"/>
    <property type="match status" value="1"/>
</dbReference>
<dbReference type="NCBIfam" id="TIGR01350">
    <property type="entry name" value="lipoamide_DH"/>
    <property type="match status" value="1"/>
</dbReference>
<evidence type="ECO:0000256" key="1">
    <source>
        <dbReference type="ARBA" id="ARBA00007532"/>
    </source>
</evidence>
<dbReference type="GO" id="GO:0050660">
    <property type="term" value="F:flavin adenine dinucleotide binding"/>
    <property type="evidence" value="ECO:0007669"/>
    <property type="project" value="InterPro"/>
</dbReference>
<evidence type="ECO:0000313" key="17">
    <source>
        <dbReference type="EMBL" id="CCC97123.1"/>
    </source>
</evidence>
<dbReference type="FunFam" id="3.30.390.30:FF:000001">
    <property type="entry name" value="Dihydrolipoyl dehydrogenase"/>
    <property type="match status" value="1"/>
</dbReference>
<evidence type="ECO:0000256" key="13">
    <source>
        <dbReference type="PIRSR" id="PIRSR000350-4"/>
    </source>
</evidence>
<gene>
    <name evidence="17" type="primary">lpdA</name>
    <name evidence="17" type="ORF">AZOBR_40292</name>
</gene>
<feature type="binding site" evidence="12">
    <location>
        <position position="117"/>
    </location>
    <ligand>
        <name>FAD</name>
        <dbReference type="ChEBI" id="CHEBI:57692"/>
    </ligand>
</feature>
<evidence type="ECO:0000259" key="15">
    <source>
        <dbReference type="Pfam" id="PF02852"/>
    </source>
</evidence>
<dbReference type="Gene3D" id="3.50.50.60">
    <property type="entry name" value="FAD/NAD(P)-binding domain"/>
    <property type="match status" value="2"/>
</dbReference>
<feature type="binding site" evidence="12">
    <location>
        <position position="272"/>
    </location>
    <ligand>
        <name>NAD(+)</name>
        <dbReference type="ChEBI" id="CHEBI:57540"/>
    </ligand>
</feature>
<reference evidence="17 18" key="1">
    <citation type="journal article" date="2011" name="PLoS Genet.">
        <title>Azospirillum genomes reveal transition of bacteria from aquatic to terrestrial environments.</title>
        <authorList>
            <person name="Wisniewski-Dye F."/>
            <person name="Borziak K."/>
            <person name="Khalsa-Moyers G."/>
            <person name="Alexandre G."/>
            <person name="Sukharnikov L.O."/>
            <person name="Wuichet K."/>
            <person name="Hurst G.B."/>
            <person name="McDonald W.H."/>
            <person name="Robertson J.S."/>
            <person name="Barbe V."/>
            <person name="Calteau A."/>
            <person name="Rouy Z."/>
            <person name="Mangenot S."/>
            <person name="Prigent-Combaret C."/>
            <person name="Normand P."/>
            <person name="Boyer M."/>
            <person name="Siguier P."/>
            <person name="Dessaux Y."/>
            <person name="Elmerich C."/>
            <person name="Condemine G."/>
            <person name="Krishnen G."/>
            <person name="Kennedy I."/>
            <person name="Paterson A.H."/>
            <person name="Gonzalez V."/>
            <person name="Mavingui P."/>
            <person name="Zhulin I.B."/>
        </authorList>
    </citation>
    <scope>NUCLEOTIDE SEQUENCE [LARGE SCALE GENOMIC DNA]</scope>
    <source>
        <strain evidence="17 18">Sp245</strain>
    </source>
</reference>
<feature type="disulfide bond" description="Redox-active" evidence="13">
    <location>
        <begin position="44"/>
        <end position="49"/>
    </location>
</feature>
<dbReference type="GO" id="GO:0005737">
    <property type="term" value="C:cytoplasm"/>
    <property type="evidence" value="ECO:0007669"/>
    <property type="project" value="UniProtKB-ARBA"/>
</dbReference>
<protein>
    <recommendedName>
        <fullName evidence="3 14">Dihydrolipoyl dehydrogenase</fullName>
        <ecNumber evidence="2 14">1.8.1.4</ecNumber>
    </recommendedName>
</protein>
<keyword evidence="12" id="KW-0547">Nucleotide-binding</keyword>
<evidence type="ECO:0000256" key="4">
    <source>
        <dbReference type="ARBA" id="ARBA00022630"/>
    </source>
</evidence>
<comment type="miscellaneous">
    <text evidence="14">The active site is a redox-active disulfide bond.</text>
</comment>
<dbReference type="Proteomes" id="UP000007319">
    <property type="component" value="Chromosome"/>
</dbReference>
<sequence>MAESTFDVVVVGGGPGGYVCAIRAAQLGFKVACVEKRSALGGTCLNVGCIPSKALLAASEKYEEAKHGLAKFGIKVDGVELDLPGMLSHKDKVVKENTGGIEFLFKKNKIAWLKGAGRITAPNTVEVEGVGTITASKAIVIATGSEVTPLPGIEIDEQKIVSSTGALELPEVPKRLVVIGGGVIGLELGSVWGRLGAEVTVVEFLDRILPTMDGEVSKQMQRILGKQGMTFKLGSKVTGAKVTNTGVTLSVEPAAGGTAEEIKADVVLVAIGRRAFTNGLGLDAVGVEMDNRGRVKIGKHFETNVPGIYAIGDVVEGPMLAHKAEEEGVALAELLAGQAGHVNHDLVPGVVYTWPEVAAVGKTEEELKAAGTAYKAGKFPFTANGRARASGTTDGFVKILADARTDKVLGVHMVGPNVSEMVAELAVAMEFSASAEDIARTCHAHPTLSEVTKEAALAVDGRALHI</sequence>
<dbReference type="FunFam" id="3.50.50.60:FF:000001">
    <property type="entry name" value="Dihydrolipoyl dehydrogenase, mitochondrial"/>
    <property type="match status" value="1"/>
</dbReference>
<feature type="binding site" evidence="12">
    <location>
        <begin position="180"/>
        <end position="187"/>
    </location>
    <ligand>
        <name>NAD(+)</name>
        <dbReference type="ChEBI" id="CHEBI:57540"/>
    </ligand>
</feature>
<evidence type="ECO:0000256" key="11">
    <source>
        <dbReference type="PIRSR" id="PIRSR000350-2"/>
    </source>
</evidence>
<evidence type="ECO:0000256" key="10">
    <source>
        <dbReference type="ARBA" id="ARBA00049187"/>
    </source>
</evidence>
<keyword evidence="7 12" id="KW-0520">NAD</keyword>
<keyword evidence="4 14" id="KW-0285">Flavoprotein</keyword>
<dbReference type="InterPro" id="IPR012999">
    <property type="entry name" value="Pyr_OxRdtase_I_AS"/>
</dbReference>
<feature type="domain" description="FAD/NAD(P)-binding" evidence="16">
    <location>
        <begin position="6"/>
        <end position="328"/>
    </location>
</feature>
<comment type="cofactor">
    <cofactor evidence="12 14">
        <name>FAD</name>
        <dbReference type="ChEBI" id="CHEBI:57692"/>
    </cofactor>
    <text evidence="12 14">Binds 1 FAD per subunit.</text>
</comment>
<dbReference type="InterPro" id="IPR050151">
    <property type="entry name" value="Class-I_Pyr_Nuc-Dis_Oxidored"/>
</dbReference>
<feature type="binding site" evidence="12">
    <location>
        <begin position="143"/>
        <end position="145"/>
    </location>
    <ligand>
        <name>FAD</name>
        <dbReference type="ChEBI" id="CHEBI:57692"/>
    </ligand>
</feature>
<dbReference type="InterPro" id="IPR023753">
    <property type="entry name" value="FAD/NAD-binding_dom"/>
</dbReference>
<dbReference type="InterPro" id="IPR004099">
    <property type="entry name" value="Pyr_nucl-diS_OxRdtase_dimer"/>
</dbReference>
<feature type="domain" description="Pyridine nucleotide-disulphide oxidoreductase dimerisation" evidence="15">
    <location>
        <begin position="347"/>
        <end position="456"/>
    </location>
</feature>
<dbReference type="EMBL" id="HE577327">
    <property type="protein sequence ID" value="CCC97123.1"/>
    <property type="molecule type" value="Genomic_DNA"/>
</dbReference>
<dbReference type="EC" id="1.8.1.4" evidence="2 14"/>
<comment type="similarity">
    <text evidence="1 14">Belongs to the class-I pyridine nucleotide-disulfide oxidoreductase family.</text>
</comment>
<evidence type="ECO:0000256" key="12">
    <source>
        <dbReference type="PIRSR" id="PIRSR000350-3"/>
    </source>
</evidence>
<dbReference type="Gene3D" id="3.30.390.30">
    <property type="match status" value="1"/>
</dbReference>
<evidence type="ECO:0000313" key="18">
    <source>
        <dbReference type="Proteomes" id="UP000007319"/>
    </source>
</evidence>
<dbReference type="InterPro" id="IPR036188">
    <property type="entry name" value="FAD/NAD-bd_sf"/>
</dbReference>
<evidence type="ECO:0000256" key="7">
    <source>
        <dbReference type="ARBA" id="ARBA00023027"/>
    </source>
</evidence>
<keyword evidence="8" id="KW-1015">Disulfide bond</keyword>
<organism evidence="17 18">
    <name type="scientific">Azospirillum baldaniorum</name>
    <dbReference type="NCBI Taxonomy" id="1064539"/>
    <lineage>
        <taxon>Bacteria</taxon>
        <taxon>Pseudomonadati</taxon>
        <taxon>Pseudomonadota</taxon>
        <taxon>Alphaproteobacteria</taxon>
        <taxon>Rhodospirillales</taxon>
        <taxon>Azospirillaceae</taxon>
        <taxon>Azospirillum</taxon>
    </lineage>
</organism>
<feature type="binding site" evidence="12">
    <location>
        <position position="313"/>
    </location>
    <ligand>
        <name>FAD</name>
        <dbReference type="ChEBI" id="CHEBI:57692"/>
    </ligand>
</feature>
<evidence type="ECO:0000256" key="6">
    <source>
        <dbReference type="ARBA" id="ARBA00023002"/>
    </source>
</evidence>
<keyword evidence="5 12" id="KW-0274">FAD</keyword>
<keyword evidence="9 14" id="KW-0676">Redox-active center</keyword>
<dbReference type="Pfam" id="PF07992">
    <property type="entry name" value="Pyr_redox_2"/>
    <property type="match status" value="1"/>
</dbReference>
<feature type="binding site" evidence="12">
    <location>
        <position position="53"/>
    </location>
    <ligand>
        <name>FAD</name>
        <dbReference type="ChEBI" id="CHEBI:57692"/>
    </ligand>
</feature>
<dbReference type="InterPro" id="IPR016156">
    <property type="entry name" value="FAD/NAD-linked_Rdtase_dimer_sf"/>
</dbReference>
<dbReference type="KEGG" id="abs:AZOBR_40292"/>
<evidence type="ECO:0000256" key="8">
    <source>
        <dbReference type="ARBA" id="ARBA00023157"/>
    </source>
</evidence>
<feature type="binding site" evidence="12">
    <location>
        <begin position="319"/>
        <end position="322"/>
    </location>
    <ligand>
        <name>FAD</name>
        <dbReference type="ChEBI" id="CHEBI:57692"/>
    </ligand>
</feature>
<evidence type="ECO:0000256" key="3">
    <source>
        <dbReference type="ARBA" id="ARBA00016961"/>
    </source>
</evidence>
<dbReference type="GO" id="GO:0006103">
    <property type="term" value="P:2-oxoglutarate metabolic process"/>
    <property type="evidence" value="ECO:0007669"/>
    <property type="project" value="TreeGrafter"/>
</dbReference>